<accession>A0A443PN10</accession>
<dbReference type="Proteomes" id="UP000283530">
    <property type="component" value="Unassembled WGS sequence"/>
</dbReference>
<comment type="similarity">
    <text evidence="2 9">Belongs to the mitochondrial carrier (TC 2.A.29) family.</text>
</comment>
<evidence type="ECO:0000256" key="4">
    <source>
        <dbReference type="ARBA" id="ARBA00022692"/>
    </source>
</evidence>
<evidence type="ECO:0000256" key="7">
    <source>
        <dbReference type="ARBA" id="ARBA00023136"/>
    </source>
</evidence>
<keyword evidence="4 8" id="KW-0812">Transmembrane</keyword>
<dbReference type="Gene3D" id="1.50.40.10">
    <property type="entry name" value="Mitochondrial carrier domain"/>
    <property type="match status" value="1"/>
</dbReference>
<dbReference type="Pfam" id="PF00153">
    <property type="entry name" value="Mito_carr"/>
    <property type="match status" value="1"/>
</dbReference>
<name>A0A443PN10_9MAGN</name>
<dbReference type="AlphaFoldDB" id="A0A443PN10"/>
<keyword evidence="11" id="KW-1185">Reference proteome</keyword>
<evidence type="ECO:0000313" key="11">
    <source>
        <dbReference type="Proteomes" id="UP000283530"/>
    </source>
</evidence>
<keyword evidence="5" id="KW-0677">Repeat</keyword>
<evidence type="ECO:0000256" key="9">
    <source>
        <dbReference type="RuleBase" id="RU000488"/>
    </source>
</evidence>
<feature type="repeat" description="Solcar" evidence="8">
    <location>
        <begin position="8"/>
        <end position="94"/>
    </location>
</feature>
<sequence length="375" mass="41269">MEELLKNHMFATHAIAAGGSVALSSALTHPLDTLKTLVQVGADSSKKLLFSQVLDRVRLVSGSLGLYSGFGWSTLSRISGLGARFGLYELLTGFYKDGREDNYIYVNEALLAGITVGAVEGIISTPFELFKLRAQVTSAFHFPTSSSVPKQSITPVKFLRGCTTDKKAWEHTIGLLSTLSTKQPNFVGALKECPWMLAGSGRQPFAYEVKGPSNIISLEGWHVLWRGLRPGIVRDSVFCGIFFSSWQFIHLIMLDWKAVDMKPEPKPRAYEEIGTVSPLAASIAAGFSGSVAAAASHTFDTAKSRSQCVVVPKFFSMEKKLLKWKPPGYWFERVTGISPMDRSILFRGIWLRMARSGLASFVVVGSYFWAIDHLL</sequence>
<evidence type="ECO:0000256" key="5">
    <source>
        <dbReference type="ARBA" id="ARBA00022737"/>
    </source>
</evidence>
<dbReference type="OrthoDB" id="44467at2759"/>
<dbReference type="InterPro" id="IPR018108">
    <property type="entry name" value="MCP_transmembrane"/>
</dbReference>
<dbReference type="EMBL" id="QPKB01000009">
    <property type="protein sequence ID" value="RWR92163.1"/>
    <property type="molecule type" value="Genomic_DNA"/>
</dbReference>
<evidence type="ECO:0000313" key="10">
    <source>
        <dbReference type="EMBL" id="RWR92163.1"/>
    </source>
</evidence>
<evidence type="ECO:0000256" key="2">
    <source>
        <dbReference type="ARBA" id="ARBA00006375"/>
    </source>
</evidence>
<evidence type="ECO:0000256" key="3">
    <source>
        <dbReference type="ARBA" id="ARBA00022448"/>
    </source>
</evidence>
<dbReference type="SUPFAM" id="SSF103506">
    <property type="entry name" value="Mitochondrial carrier"/>
    <property type="match status" value="1"/>
</dbReference>
<keyword evidence="6" id="KW-1133">Transmembrane helix</keyword>
<comment type="caution">
    <text evidence="10">The sequence shown here is derived from an EMBL/GenBank/DDBJ whole genome shotgun (WGS) entry which is preliminary data.</text>
</comment>
<organism evidence="10 11">
    <name type="scientific">Cinnamomum micranthum f. kanehirae</name>
    <dbReference type="NCBI Taxonomy" id="337451"/>
    <lineage>
        <taxon>Eukaryota</taxon>
        <taxon>Viridiplantae</taxon>
        <taxon>Streptophyta</taxon>
        <taxon>Embryophyta</taxon>
        <taxon>Tracheophyta</taxon>
        <taxon>Spermatophyta</taxon>
        <taxon>Magnoliopsida</taxon>
        <taxon>Magnoliidae</taxon>
        <taxon>Laurales</taxon>
        <taxon>Lauraceae</taxon>
        <taxon>Cinnamomum</taxon>
    </lineage>
</organism>
<proteinExistence type="inferred from homology"/>
<dbReference type="PROSITE" id="PS50920">
    <property type="entry name" value="SOLCAR"/>
    <property type="match status" value="1"/>
</dbReference>
<dbReference type="STRING" id="337451.A0A443PN10"/>
<evidence type="ECO:0000256" key="8">
    <source>
        <dbReference type="PROSITE-ProRule" id="PRU00282"/>
    </source>
</evidence>
<protein>
    <submittedName>
        <fullName evidence="10">Mitochondrial substrate/solute carrier</fullName>
    </submittedName>
</protein>
<evidence type="ECO:0000256" key="6">
    <source>
        <dbReference type="ARBA" id="ARBA00022989"/>
    </source>
</evidence>
<comment type="subcellular location">
    <subcellularLocation>
        <location evidence="1">Membrane</location>
        <topology evidence="1">Multi-pass membrane protein</topology>
    </subcellularLocation>
</comment>
<gene>
    <name evidence="10" type="ORF">CKAN_02136900</name>
</gene>
<dbReference type="GO" id="GO:0016020">
    <property type="term" value="C:membrane"/>
    <property type="evidence" value="ECO:0007669"/>
    <property type="project" value="UniProtKB-SubCell"/>
</dbReference>
<keyword evidence="3 9" id="KW-0813">Transport</keyword>
<evidence type="ECO:0000256" key="1">
    <source>
        <dbReference type="ARBA" id="ARBA00004141"/>
    </source>
</evidence>
<keyword evidence="7 8" id="KW-0472">Membrane</keyword>
<dbReference type="InterPro" id="IPR023395">
    <property type="entry name" value="MCP_dom_sf"/>
</dbReference>
<reference evidence="10 11" key="1">
    <citation type="journal article" date="2019" name="Nat. Plants">
        <title>Stout camphor tree genome fills gaps in understanding of flowering plant genome evolution.</title>
        <authorList>
            <person name="Chaw S.M."/>
            <person name="Liu Y.C."/>
            <person name="Wu Y.W."/>
            <person name="Wang H.Y."/>
            <person name="Lin C.I."/>
            <person name="Wu C.S."/>
            <person name="Ke H.M."/>
            <person name="Chang L.Y."/>
            <person name="Hsu C.Y."/>
            <person name="Yang H.T."/>
            <person name="Sudianto E."/>
            <person name="Hsu M.H."/>
            <person name="Wu K.P."/>
            <person name="Wang L.N."/>
            <person name="Leebens-Mack J.H."/>
            <person name="Tsai I.J."/>
        </authorList>
    </citation>
    <scope>NUCLEOTIDE SEQUENCE [LARGE SCALE GENOMIC DNA]</scope>
    <source>
        <strain evidence="11">cv. Chaw 1501</strain>
        <tissue evidence="10">Young leaves</tissue>
    </source>
</reference>
<dbReference type="PANTHER" id="PTHR45667">
    <property type="entry name" value="S-ADENOSYLMETHIONINE MITOCHONDRIAL CARRIER PROTEIN"/>
    <property type="match status" value="1"/>
</dbReference>